<evidence type="ECO:0000256" key="1">
    <source>
        <dbReference type="SAM" id="MobiDB-lite"/>
    </source>
</evidence>
<dbReference type="InterPro" id="IPR022096">
    <property type="entry name" value="SBF1/SBF2"/>
</dbReference>
<keyword evidence="4" id="KW-1185">Reference proteome</keyword>
<dbReference type="Pfam" id="PF12335">
    <property type="entry name" value="SBF2"/>
    <property type="match status" value="1"/>
</dbReference>
<dbReference type="EMBL" id="CAJPIN010038919">
    <property type="protein sequence ID" value="CAG2065015.1"/>
    <property type="molecule type" value="Genomic_DNA"/>
</dbReference>
<proteinExistence type="predicted"/>
<accession>A0ABN7PB51</accession>
<evidence type="ECO:0000313" key="3">
    <source>
        <dbReference type="EMBL" id="CAG2065015.1"/>
    </source>
</evidence>
<organism evidence="3 4">
    <name type="scientific">Timema podura</name>
    <name type="common">Walking stick</name>
    <dbReference type="NCBI Taxonomy" id="61482"/>
    <lineage>
        <taxon>Eukaryota</taxon>
        <taxon>Metazoa</taxon>
        <taxon>Ecdysozoa</taxon>
        <taxon>Arthropoda</taxon>
        <taxon>Hexapoda</taxon>
        <taxon>Insecta</taxon>
        <taxon>Pterygota</taxon>
        <taxon>Neoptera</taxon>
        <taxon>Polyneoptera</taxon>
        <taxon>Phasmatodea</taxon>
        <taxon>Timematodea</taxon>
        <taxon>Timematoidea</taxon>
        <taxon>Timematidae</taxon>
        <taxon>Timema</taxon>
    </lineage>
</organism>
<feature type="domain" description="SBF1/SBF2" evidence="2">
    <location>
        <begin position="10"/>
        <end position="62"/>
    </location>
</feature>
<feature type="non-terminal residue" evidence="3">
    <location>
        <position position="1"/>
    </location>
</feature>
<gene>
    <name evidence="3" type="ORF">TPAB3V08_LOCUS11959</name>
</gene>
<reference evidence="3" key="1">
    <citation type="submission" date="2021-03" db="EMBL/GenBank/DDBJ databases">
        <authorList>
            <person name="Tran Van P."/>
        </authorList>
    </citation>
    <scope>NUCLEOTIDE SEQUENCE</scope>
</reference>
<sequence>NKEFPWKDRRSGFARAQEPSALEIAAEQMRVWPALDQEKQNELVNSEESTLYSQAIHYANRMVYLLIPLDSSGRNHKQDTAFEEERVSNSITNR</sequence>
<evidence type="ECO:0000259" key="2">
    <source>
        <dbReference type="Pfam" id="PF12335"/>
    </source>
</evidence>
<comment type="caution">
    <text evidence="3">The sequence shown here is derived from an EMBL/GenBank/DDBJ whole genome shotgun (WGS) entry which is preliminary data.</text>
</comment>
<name>A0ABN7PB51_TIMPD</name>
<evidence type="ECO:0000313" key="4">
    <source>
        <dbReference type="Proteomes" id="UP001153148"/>
    </source>
</evidence>
<feature type="region of interest" description="Disordered" evidence="1">
    <location>
        <begin position="74"/>
        <end position="94"/>
    </location>
</feature>
<dbReference type="Proteomes" id="UP001153148">
    <property type="component" value="Unassembled WGS sequence"/>
</dbReference>
<feature type="compositionally biased region" description="Basic and acidic residues" evidence="1">
    <location>
        <begin position="76"/>
        <end position="87"/>
    </location>
</feature>
<protein>
    <recommendedName>
        <fullName evidence="2">SBF1/SBF2 domain-containing protein</fullName>
    </recommendedName>
</protein>